<evidence type="ECO:0000313" key="2">
    <source>
        <dbReference type="EMBL" id="HIT94543.1"/>
    </source>
</evidence>
<accession>A0A9D1KR03</accession>
<protein>
    <submittedName>
        <fullName evidence="2">Uncharacterized protein</fullName>
    </submittedName>
</protein>
<feature type="transmembrane region" description="Helical" evidence="1">
    <location>
        <begin position="111"/>
        <end position="136"/>
    </location>
</feature>
<feature type="transmembrane region" description="Helical" evidence="1">
    <location>
        <begin position="36"/>
        <end position="60"/>
    </location>
</feature>
<feature type="transmembrane region" description="Helical" evidence="1">
    <location>
        <begin position="67"/>
        <end position="91"/>
    </location>
</feature>
<keyword evidence="1" id="KW-0472">Membrane</keyword>
<organism evidence="2 3">
    <name type="scientific">Candidatus Faecivivens stercoripullorum</name>
    <dbReference type="NCBI Taxonomy" id="2840805"/>
    <lineage>
        <taxon>Bacteria</taxon>
        <taxon>Bacillati</taxon>
        <taxon>Bacillota</taxon>
        <taxon>Clostridia</taxon>
        <taxon>Eubacteriales</taxon>
        <taxon>Oscillospiraceae</taxon>
        <taxon>Oscillospiraceae incertae sedis</taxon>
        <taxon>Candidatus Faecivivens</taxon>
    </lineage>
</organism>
<comment type="caution">
    <text evidence="2">The sequence shown here is derived from an EMBL/GenBank/DDBJ whole genome shotgun (WGS) entry which is preliminary data.</text>
</comment>
<name>A0A9D1KR03_9FIRM</name>
<dbReference type="AlphaFoldDB" id="A0A9D1KR03"/>
<keyword evidence="1" id="KW-1133">Transmembrane helix</keyword>
<reference evidence="2" key="2">
    <citation type="journal article" date="2021" name="PeerJ">
        <title>Extensive microbial diversity within the chicken gut microbiome revealed by metagenomics and culture.</title>
        <authorList>
            <person name="Gilroy R."/>
            <person name="Ravi A."/>
            <person name="Getino M."/>
            <person name="Pursley I."/>
            <person name="Horton D.L."/>
            <person name="Alikhan N.F."/>
            <person name="Baker D."/>
            <person name="Gharbi K."/>
            <person name="Hall N."/>
            <person name="Watson M."/>
            <person name="Adriaenssens E.M."/>
            <person name="Foster-Nyarko E."/>
            <person name="Jarju S."/>
            <person name="Secka A."/>
            <person name="Antonio M."/>
            <person name="Oren A."/>
            <person name="Chaudhuri R.R."/>
            <person name="La Ragione R."/>
            <person name="Hildebrand F."/>
            <person name="Pallen M.J."/>
        </authorList>
    </citation>
    <scope>NUCLEOTIDE SEQUENCE</scope>
    <source>
        <strain evidence="2">ChiBcec7-5410</strain>
    </source>
</reference>
<feature type="non-terminal residue" evidence="2">
    <location>
        <position position="1"/>
    </location>
</feature>
<sequence length="144" mass="16513">AICLLAVYLVVPLLIYFLYSQKSTVAYYYSHLFRLYSYLVTYLVPLLQGILTGVLLLLCMKKGREGLLALFTAISAFWMLWGMNIAGYLGVEQSFLSGFLWFDWMQDGFKQYTVLQVPVDQFKTIISVTLLAATLLGRRKQKNI</sequence>
<gene>
    <name evidence="2" type="ORF">IAC43_05110</name>
</gene>
<dbReference type="EMBL" id="DVLW01000138">
    <property type="protein sequence ID" value="HIT94543.1"/>
    <property type="molecule type" value="Genomic_DNA"/>
</dbReference>
<evidence type="ECO:0000256" key="1">
    <source>
        <dbReference type="SAM" id="Phobius"/>
    </source>
</evidence>
<evidence type="ECO:0000313" key="3">
    <source>
        <dbReference type="Proteomes" id="UP000824160"/>
    </source>
</evidence>
<reference evidence="2" key="1">
    <citation type="submission" date="2020-10" db="EMBL/GenBank/DDBJ databases">
        <authorList>
            <person name="Gilroy R."/>
        </authorList>
    </citation>
    <scope>NUCLEOTIDE SEQUENCE</scope>
    <source>
        <strain evidence="2">ChiBcec7-5410</strain>
    </source>
</reference>
<proteinExistence type="predicted"/>
<keyword evidence="1" id="KW-0812">Transmembrane</keyword>
<dbReference type="Proteomes" id="UP000824160">
    <property type="component" value="Unassembled WGS sequence"/>
</dbReference>